<accession>A0A2S0UPC4</accession>
<keyword evidence="2" id="KW-1185">Reference proteome</keyword>
<sequence length="148" mass="16290">MTDTDNLTAEALDAEDYLLDSMGDAITLWEALRHPTLTDRFARFEALRGGDTWAARESTAQLVEYFQNATEASDAPAESLAELFLIHCTNAADTVAGEEAEDAFLECLIAYELLPEAGEHLAALDIAEDDEKPEIEGKLKALRDRRDA</sequence>
<protein>
    <submittedName>
        <fullName evidence="1">Uncharacterized protein</fullName>
    </submittedName>
</protein>
<dbReference type="EMBL" id="CP028918">
    <property type="protein sequence ID" value="AWB49642.1"/>
    <property type="molecule type" value="Genomic_DNA"/>
</dbReference>
<organism evidence="1 2">
    <name type="scientific">Paragemmobacter aquarius</name>
    <dbReference type="NCBI Taxonomy" id="2169400"/>
    <lineage>
        <taxon>Bacteria</taxon>
        <taxon>Pseudomonadati</taxon>
        <taxon>Pseudomonadota</taxon>
        <taxon>Alphaproteobacteria</taxon>
        <taxon>Rhodobacterales</taxon>
        <taxon>Paracoccaceae</taxon>
        <taxon>Paragemmobacter</taxon>
    </lineage>
</organism>
<dbReference type="Proteomes" id="UP000244496">
    <property type="component" value="Chromosome"/>
</dbReference>
<evidence type="ECO:0000313" key="2">
    <source>
        <dbReference type="Proteomes" id="UP000244496"/>
    </source>
</evidence>
<evidence type="ECO:0000313" key="1">
    <source>
        <dbReference type="EMBL" id="AWB49642.1"/>
    </source>
</evidence>
<gene>
    <name evidence="1" type="ORF">HYN69_15070</name>
</gene>
<dbReference type="AlphaFoldDB" id="A0A2S0UPC4"/>
<dbReference type="RefSeq" id="WP_108436459.1">
    <property type="nucleotide sequence ID" value="NZ_CP028918.1"/>
</dbReference>
<dbReference type="KEGG" id="geh:HYN69_15070"/>
<proteinExistence type="predicted"/>
<name>A0A2S0UPC4_9RHOB</name>
<reference evidence="1 2" key="1">
    <citation type="submission" date="2018-04" db="EMBL/GenBank/DDBJ databases">
        <title>Genome sequencing of Gemmobacter.</title>
        <authorList>
            <person name="Yi H."/>
            <person name="Baek M.-G."/>
        </authorList>
    </citation>
    <scope>NUCLEOTIDE SEQUENCE [LARGE SCALE GENOMIC DNA]</scope>
    <source>
        <strain evidence="1 2">HYN0069</strain>
    </source>
</reference>